<feature type="transmembrane region" description="Helical" evidence="4">
    <location>
        <begin position="30"/>
        <end position="49"/>
    </location>
</feature>
<keyword evidence="3" id="KW-0807">Transducer</keyword>
<dbReference type="AlphaFoldDB" id="A0A3E1RG06"/>
<protein>
    <recommendedName>
        <fullName evidence="9">HAMP domain-containing protein</fullName>
    </recommendedName>
</protein>
<proteinExistence type="inferred from homology"/>
<evidence type="ECO:0000256" key="2">
    <source>
        <dbReference type="ARBA" id="ARBA00029447"/>
    </source>
</evidence>
<comment type="similarity">
    <text evidence="2">Belongs to the methyl-accepting chemotaxis (MCP) protein family.</text>
</comment>
<dbReference type="CDD" id="cd06225">
    <property type="entry name" value="HAMP"/>
    <property type="match status" value="1"/>
</dbReference>
<dbReference type="InterPro" id="IPR051310">
    <property type="entry name" value="MCP_chemotaxis"/>
</dbReference>
<feature type="transmembrane region" description="Helical" evidence="4">
    <location>
        <begin position="319"/>
        <end position="341"/>
    </location>
</feature>
<dbReference type="Pfam" id="PF00672">
    <property type="entry name" value="HAMP"/>
    <property type="match status" value="1"/>
</dbReference>
<dbReference type="PANTHER" id="PTHR43531:SF11">
    <property type="entry name" value="METHYL-ACCEPTING CHEMOTAXIS PROTEIN 3"/>
    <property type="match status" value="1"/>
</dbReference>
<sequence length="786" mass="83620">MFLESSRRKSRGWLGPGVAWMQRLHMPVKLATMALLLGLPLVLVTYFQMSTLFNEHAKARDELLGAQMIERVSDVLTGVQELGAYSGQSGKPDADKARAEVLQQLQTHTAALDTWLPQHPKPDWARQWTQPQALVQALQSPAASEAAHAQALAAADKGLRRLVGLLGEQSALALDPVAQTYFLQDILTQKSIALMASVNTLRAMAASLPEPAAEQQSRATALLSMAALLDSQVEAVAENLDAMERAGATELPKGAREALVAASAFGNQVRALVAKQASPEALALVSSSGAQVVSAGSLFRKNAFGQLATILQLRQDKAFLEASILGGLAVVGLLLVVYLILCFSVATVSSIRALNSAISEGTRGNLAVHVEVPGSDEIADISKEFENMLNVLSTLVADVRSASSMVTHVGAQLVEDGHSLSQRTQSQAVSLEEAASNVGQVSDTVARNSEAAQEVSLMTKSLHAEAGNASTLMGKTVSGMGALQTTSTRMREIIGTIDGIAFQTNLLALNAAVEAARAGEQGKGFAVVAAEVRNLARRSQGAAAEVRTLIAESATRVSETVTEIEAVSGLMTSLVTGISEIAFNVEAMADGSTKQSIALTEVVQAVGDLDRVTIENSGLVDRTSHRSSRLMQRSRQLEDAVTYIKLRQGTADEALALTNRAHELLQAVGFDHAFQVFHDKEGGFVDRDLYIFVFDRRGVYRVMGADVNRVGSSLFDAPGVDAQQLLDDAWHRCEQGGGWVEYNIINLATGDVRGKSSYVLPVNDELLVGCGAYRSALTDADSNLGR</sequence>
<keyword evidence="1" id="KW-0145">Chemotaxis</keyword>
<dbReference type="PANTHER" id="PTHR43531">
    <property type="entry name" value="PROTEIN ICFG"/>
    <property type="match status" value="1"/>
</dbReference>
<comment type="caution">
    <text evidence="7">The sequence shown here is derived from an EMBL/GenBank/DDBJ whole genome shotgun (WGS) entry which is preliminary data.</text>
</comment>
<dbReference type="InterPro" id="IPR003660">
    <property type="entry name" value="HAMP_dom"/>
</dbReference>
<dbReference type="GO" id="GO:0006935">
    <property type="term" value="P:chemotaxis"/>
    <property type="evidence" value="ECO:0007669"/>
    <property type="project" value="UniProtKB-KW"/>
</dbReference>
<dbReference type="Gene3D" id="1.10.287.950">
    <property type="entry name" value="Methyl-accepting chemotaxis protein"/>
    <property type="match status" value="1"/>
</dbReference>
<accession>A0A3E1RG06</accession>
<dbReference type="GO" id="GO:0016020">
    <property type="term" value="C:membrane"/>
    <property type="evidence" value="ECO:0007669"/>
    <property type="project" value="InterPro"/>
</dbReference>
<dbReference type="Gene3D" id="6.10.340.10">
    <property type="match status" value="1"/>
</dbReference>
<dbReference type="OrthoDB" id="9054408at2"/>
<evidence type="ECO:0000256" key="4">
    <source>
        <dbReference type="SAM" id="Phobius"/>
    </source>
</evidence>
<evidence type="ECO:0000256" key="1">
    <source>
        <dbReference type="ARBA" id="ARBA00022500"/>
    </source>
</evidence>
<dbReference type="Proteomes" id="UP000260665">
    <property type="component" value="Unassembled WGS sequence"/>
</dbReference>
<dbReference type="SUPFAM" id="SSF58104">
    <property type="entry name" value="Methyl-accepting chemotaxis protein (MCP) signaling domain"/>
    <property type="match status" value="1"/>
</dbReference>
<feature type="domain" description="HAMP" evidence="6">
    <location>
        <begin position="351"/>
        <end position="397"/>
    </location>
</feature>
<dbReference type="PROSITE" id="PS50111">
    <property type="entry name" value="CHEMOTAXIS_TRANSDUC_2"/>
    <property type="match status" value="1"/>
</dbReference>
<dbReference type="Gene3D" id="3.30.450.20">
    <property type="entry name" value="PAS domain"/>
    <property type="match status" value="1"/>
</dbReference>
<dbReference type="RefSeq" id="WP_117174875.1">
    <property type="nucleotide sequence ID" value="NZ_QFZK01000002.1"/>
</dbReference>
<feature type="domain" description="Methyl-accepting transducer" evidence="5">
    <location>
        <begin position="402"/>
        <end position="631"/>
    </location>
</feature>
<evidence type="ECO:0000259" key="5">
    <source>
        <dbReference type="PROSITE" id="PS50111"/>
    </source>
</evidence>
<dbReference type="CDD" id="cd11386">
    <property type="entry name" value="MCP_signal"/>
    <property type="match status" value="1"/>
</dbReference>
<keyword evidence="4" id="KW-1133">Transmembrane helix</keyword>
<dbReference type="PROSITE" id="PS50885">
    <property type="entry name" value="HAMP"/>
    <property type="match status" value="1"/>
</dbReference>
<dbReference type="GO" id="GO:0007165">
    <property type="term" value="P:signal transduction"/>
    <property type="evidence" value="ECO:0007669"/>
    <property type="project" value="UniProtKB-KW"/>
</dbReference>
<evidence type="ECO:0000259" key="6">
    <source>
        <dbReference type="PROSITE" id="PS50885"/>
    </source>
</evidence>
<evidence type="ECO:0000313" key="8">
    <source>
        <dbReference type="Proteomes" id="UP000260665"/>
    </source>
</evidence>
<evidence type="ECO:0000256" key="3">
    <source>
        <dbReference type="PROSITE-ProRule" id="PRU00284"/>
    </source>
</evidence>
<keyword evidence="4" id="KW-0812">Transmembrane</keyword>
<organism evidence="7 8">
    <name type="scientific">Rhodoferax lacus</name>
    <dbReference type="NCBI Taxonomy" id="2184758"/>
    <lineage>
        <taxon>Bacteria</taxon>
        <taxon>Pseudomonadati</taxon>
        <taxon>Pseudomonadota</taxon>
        <taxon>Betaproteobacteria</taxon>
        <taxon>Burkholderiales</taxon>
        <taxon>Comamonadaceae</taxon>
        <taxon>Rhodoferax</taxon>
    </lineage>
</organism>
<gene>
    <name evidence="7" type="ORF">DIC66_05625</name>
</gene>
<keyword evidence="4" id="KW-0472">Membrane</keyword>
<reference evidence="7 8" key="1">
    <citation type="submission" date="2018-05" db="EMBL/GenBank/DDBJ databases">
        <title>Rhodoferax soyangensis sp.nov., isolated from an oligotrophic freshwater lake.</title>
        <authorList>
            <person name="Park M."/>
        </authorList>
    </citation>
    <scope>NUCLEOTIDE SEQUENCE [LARGE SCALE GENOMIC DNA]</scope>
    <source>
        <strain evidence="7 8">IMCC26218</strain>
    </source>
</reference>
<dbReference type="InterPro" id="IPR004089">
    <property type="entry name" value="MCPsignal_dom"/>
</dbReference>
<keyword evidence="8" id="KW-1185">Reference proteome</keyword>
<evidence type="ECO:0000313" key="7">
    <source>
        <dbReference type="EMBL" id="RFO98193.1"/>
    </source>
</evidence>
<dbReference type="SMART" id="SM00283">
    <property type="entry name" value="MA"/>
    <property type="match status" value="1"/>
</dbReference>
<dbReference type="SMART" id="SM00304">
    <property type="entry name" value="HAMP"/>
    <property type="match status" value="1"/>
</dbReference>
<name>A0A3E1RG06_9BURK</name>
<dbReference type="EMBL" id="QFZK01000002">
    <property type="protein sequence ID" value="RFO98193.1"/>
    <property type="molecule type" value="Genomic_DNA"/>
</dbReference>
<dbReference type="Pfam" id="PF00015">
    <property type="entry name" value="MCPsignal"/>
    <property type="match status" value="1"/>
</dbReference>
<evidence type="ECO:0008006" key="9">
    <source>
        <dbReference type="Google" id="ProtNLM"/>
    </source>
</evidence>